<evidence type="ECO:0000256" key="5">
    <source>
        <dbReference type="ARBA" id="ARBA00023251"/>
    </source>
</evidence>
<reference evidence="9 10" key="1">
    <citation type="submission" date="2018-10" db="EMBL/GenBank/DDBJ databases">
        <title>Proposal of Lysobacter pythonis sp. nov. isolated from royal pythons (Python regius).</title>
        <authorList>
            <person name="Hans-Juergen B."/>
            <person name="Huptas C."/>
            <person name="Sandra B."/>
            <person name="Igor L."/>
            <person name="Joachim S."/>
            <person name="Siegfried S."/>
            <person name="Mareike W."/>
            <person name="Peter K."/>
        </authorList>
    </citation>
    <scope>NUCLEOTIDE SEQUENCE [LARGE SCALE GENOMIC DNA]</scope>
    <source>
        <strain evidence="9 10">4284/11</strain>
    </source>
</reference>
<dbReference type="RefSeq" id="WP_122101630.1">
    <property type="nucleotide sequence ID" value="NZ_RFLY01000009.1"/>
</dbReference>
<evidence type="ECO:0000256" key="1">
    <source>
        <dbReference type="ARBA" id="ARBA00001526"/>
    </source>
</evidence>
<dbReference type="GO" id="GO:0030288">
    <property type="term" value="C:outer membrane-bounded periplasmic space"/>
    <property type="evidence" value="ECO:0007669"/>
    <property type="project" value="InterPro"/>
</dbReference>
<dbReference type="Pfam" id="PF00144">
    <property type="entry name" value="Beta-lactamase"/>
    <property type="match status" value="1"/>
</dbReference>
<dbReference type="InterPro" id="IPR001586">
    <property type="entry name" value="Beta-lactam_class-C_AS"/>
</dbReference>
<dbReference type="GO" id="GO:0046677">
    <property type="term" value="P:response to antibiotic"/>
    <property type="evidence" value="ECO:0007669"/>
    <property type="project" value="UniProtKB-UniRule"/>
</dbReference>
<dbReference type="PANTHER" id="PTHR46825">
    <property type="entry name" value="D-ALANYL-D-ALANINE-CARBOXYPEPTIDASE/ENDOPEPTIDASE AMPH"/>
    <property type="match status" value="1"/>
</dbReference>
<comment type="catalytic activity">
    <reaction evidence="1 6">
        <text>a beta-lactam + H2O = a substituted beta-amino acid</text>
        <dbReference type="Rhea" id="RHEA:20401"/>
        <dbReference type="ChEBI" id="CHEBI:15377"/>
        <dbReference type="ChEBI" id="CHEBI:35627"/>
        <dbReference type="ChEBI" id="CHEBI:140347"/>
        <dbReference type="EC" id="3.5.2.6"/>
    </reaction>
</comment>
<name>A0A3M2I321_9GAMM</name>
<proteinExistence type="inferred from homology"/>
<dbReference type="EC" id="3.5.2.6" evidence="3 6"/>
<evidence type="ECO:0000256" key="7">
    <source>
        <dbReference type="SAM" id="SignalP"/>
    </source>
</evidence>
<accession>A0A3M2I321</accession>
<gene>
    <name evidence="9" type="ORF">EBB59_08045</name>
</gene>
<keyword evidence="5 6" id="KW-0046">Antibiotic resistance</keyword>
<dbReference type="InterPro" id="IPR058136">
    <property type="entry name" value="AmpC"/>
</dbReference>
<dbReference type="AlphaFoldDB" id="A0A3M2I321"/>
<dbReference type="PANTHER" id="PTHR46825:SF8">
    <property type="entry name" value="BETA-LACTAMASE-RELATED"/>
    <property type="match status" value="1"/>
</dbReference>
<dbReference type="Gene3D" id="3.40.710.10">
    <property type="entry name" value="DD-peptidase/beta-lactamase superfamily"/>
    <property type="match status" value="1"/>
</dbReference>
<dbReference type="EMBL" id="RFLY01000009">
    <property type="protein sequence ID" value="RMH92897.1"/>
    <property type="molecule type" value="Genomic_DNA"/>
</dbReference>
<dbReference type="GO" id="GO:0017001">
    <property type="term" value="P:antibiotic catabolic process"/>
    <property type="evidence" value="ECO:0007669"/>
    <property type="project" value="InterPro"/>
</dbReference>
<evidence type="ECO:0000313" key="10">
    <source>
        <dbReference type="Proteomes" id="UP000275012"/>
    </source>
</evidence>
<dbReference type="GO" id="GO:0008800">
    <property type="term" value="F:beta-lactamase activity"/>
    <property type="evidence" value="ECO:0007669"/>
    <property type="project" value="UniProtKB-UniRule"/>
</dbReference>
<protein>
    <recommendedName>
        <fullName evidence="3 6">Beta-lactamase</fullName>
        <ecNumber evidence="3 6">3.5.2.6</ecNumber>
    </recommendedName>
</protein>
<evidence type="ECO:0000259" key="8">
    <source>
        <dbReference type="Pfam" id="PF00144"/>
    </source>
</evidence>
<evidence type="ECO:0000256" key="2">
    <source>
        <dbReference type="ARBA" id="ARBA00007840"/>
    </source>
</evidence>
<dbReference type="SUPFAM" id="SSF56601">
    <property type="entry name" value="beta-lactamase/transpeptidase-like"/>
    <property type="match status" value="1"/>
</dbReference>
<keyword evidence="4 6" id="KW-0378">Hydrolase</keyword>
<dbReference type="InterPro" id="IPR050491">
    <property type="entry name" value="AmpC-like"/>
</dbReference>
<feature type="signal peptide" evidence="7">
    <location>
        <begin position="1"/>
        <end position="24"/>
    </location>
</feature>
<comment type="caution">
    <text evidence="9">The sequence shown here is derived from an EMBL/GenBank/DDBJ whole genome shotgun (WGS) entry which is preliminary data.</text>
</comment>
<dbReference type="InterPro" id="IPR001466">
    <property type="entry name" value="Beta-lactam-related"/>
</dbReference>
<dbReference type="PROSITE" id="PS00336">
    <property type="entry name" value="BETA_LACTAMASE_C"/>
    <property type="match status" value="1"/>
</dbReference>
<comment type="similarity">
    <text evidence="2 6">Belongs to the class-C beta-lactamase family.</text>
</comment>
<sequence length="392" mass="42175">MFKPLFARPAIATAFLAIPMLCNAASMPPARPLSAVVESAIGPAMAEHRIPGMAVAIHARGQRHYFNYGVASRKTGKPVTANTLFEIGSVSKVYGATLAGYAEASGKLSLSAPVSRYIPALAGSAFDRISVLQAGTYAAGGLPLQFPDGVKDDAGAMQWLRGWQPEWRPGTQRMYSNPSIALLALAAAGGLRQPCARAIERTLAPQLKLRQTWVTVPAAEMPNYAQGYDDRDRPVRFSGTLMCAGAWGSLKTSSTGLMDFLEAHLDASKLAPEWRRAIDITQTGWYRTPLNQQGLGWEIYPWPVDETRWAEGNSTRMSRRANPVDPIAQPARAGHGNLLNKTGGTGGFSSYVLLLPGRDIAIVLLANKSGWPAKDRIHTATAILRALDAPTE</sequence>
<keyword evidence="10" id="KW-1185">Reference proteome</keyword>
<organism evidence="9 10">
    <name type="scientific">Solilutibacter pythonis</name>
    <dbReference type="NCBI Taxonomy" id="2483112"/>
    <lineage>
        <taxon>Bacteria</taxon>
        <taxon>Pseudomonadati</taxon>
        <taxon>Pseudomonadota</taxon>
        <taxon>Gammaproteobacteria</taxon>
        <taxon>Lysobacterales</taxon>
        <taxon>Lysobacteraceae</taxon>
        <taxon>Solilutibacter</taxon>
    </lineage>
</organism>
<dbReference type="NCBIfam" id="NF033085">
    <property type="entry name" value="bla_class_C"/>
    <property type="match status" value="1"/>
</dbReference>
<keyword evidence="7" id="KW-0732">Signal</keyword>
<feature type="domain" description="Beta-lactamase-related" evidence="8">
    <location>
        <begin position="38"/>
        <end position="379"/>
    </location>
</feature>
<evidence type="ECO:0000313" key="9">
    <source>
        <dbReference type="EMBL" id="RMH92897.1"/>
    </source>
</evidence>
<dbReference type="InterPro" id="IPR012338">
    <property type="entry name" value="Beta-lactam/transpept-like"/>
</dbReference>
<evidence type="ECO:0000256" key="6">
    <source>
        <dbReference type="RuleBase" id="RU361140"/>
    </source>
</evidence>
<feature type="chain" id="PRO_5018065245" description="Beta-lactamase" evidence="7">
    <location>
        <begin position="25"/>
        <end position="392"/>
    </location>
</feature>
<dbReference type="OrthoDB" id="9799367at2"/>
<evidence type="ECO:0000256" key="4">
    <source>
        <dbReference type="ARBA" id="ARBA00022801"/>
    </source>
</evidence>
<evidence type="ECO:0000256" key="3">
    <source>
        <dbReference type="ARBA" id="ARBA00012865"/>
    </source>
</evidence>
<dbReference type="Proteomes" id="UP000275012">
    <property type="component" value="Unassembled WGS sequence"/>
</dbReference>